<organism evidence="1 2">
    <name type="scientific">Aquiflexum balticum DSM 16537</name>
    <dbReference type="NCBI Taxonomy" id="758820"/>
    <lineage>
        <taxon>Bacteria</taxon>
        <taxon>Pseudomonadati</taxon>
        <taxon>Bacteroidota</taxon>
        <taxon>Cytophagia</taxon>
        <taxon>Cytophagales</taxon>
        <taxon>Cyclobacteriaceae</taxon>
        <taxon>Aquiflexum</taxon>
    </lineage>
</organism>
<evidence type="ECO:0000313" key="2">
    <source>
        <dbReference type="Proteomes" id="UP000192333"/>
    </source>
</evidence>
<gene>
    <name evidence="1" type="ORF">SAMN00777080_0763</name>
</gene>
<protein>
    <submittedName>
        <fullName evidence="1">Uncharacterized protein</fullName>
    </submittedName>
</protein>
<accession>A0A1W2GZZ4</accession>
<name>A0A1W2GZZ4_9BACT</name>
<reference evidence="2" key="1">
    <citation type="submission" date="2017-04" db="EMBL/GenBank/DDBJ databases">
        <authorList>
            <person name="Varghese N."/>
            <person name="Submissions S."/>
        </authorList>
    </citation>
    <scope>NUCLEOTIDE SEQUENCE [LARGE SCALE GENOMIC DNA]</scope>
    <source>
        <strain evidence="2">DSM 16537</strain>
    </source>
</reference>
<dbReference type="EMBL" id="LT838813">
    <property type="protein sequence ID" value="SMD42223.1"/>
    <property type="molecule type" value="Genomic_DNA"/>
</dbReference>
<dbReference type="AlphaFoldDB" id="A0A1W2GZZ4"/>
<sequence>MDKIMALLFLPLSMISDAPKNRLSAKIERLTIEYNGKNVRAKKLTVSSEIPMKIDRAWNNIKSPALLQFLAKGMIWFKPIGNGFPHKWEVEQTYGTKMLVFGFIPFGGIHYLYIEKIDDQNHTLATKEWNRGTKVWNHHVVMRDLGEGKIYYEDAITIYAGLMTDFITAFAKMFYKHRQKRWQLVANENLNFGE</sequence>
<evidence type="ECO:0000313" key="1">
    <source>
        <dbReference type="EMBL" id="SMD42223.1"/>
    </source>
</evidence>
<keyword evidence="2" id="KW-1185">Reference proteome</keyword>
<dbReference type="RefSeq" id="WP_084119054.1">
    <property type="nucleotide sequence ID" value="NZ_LT838813.1"/>
</dbReference>
<dbReference type="Proteomes" id="UP000192333">
    <property type="component" value="Chromosome I"/>
</dbReference>
<dbReference type="STRING" id="758820.SAMN00777080_0763"/>
<dbReference type="OrthoDB" id="7428016at2"/>
<proteinExistence type="predicted"/>